<dbReference type="RefSeq" id="WP_145246069.1">
    <property type="nucleotide sequence ID" value="NZ_CP036278.1"/>
</dbReference>
<feature type="chain" id="PRO_5022231530" evidence="9">
    <location>
        <begin position="26"/>
        <end position="284"/>
    </location>
</feature>
<dbReference type="GO" id="GO:0004222">
    <property type="term" value="F:metalloendopeptidase activity"/>
    <property type="evidence" value="ECO:0007669"/>
    <property type="project" value="InterPro"/>
</dbReference>
<accession>A0A518AKE1</accession>
<keyword evidence="6" id="KW-0378">Hydrolase</keyword>
<dbReference type="KEGG" id="amuc:Pan181_13690"/>
<dbReference type="SUPFAM" id="SSF55486">
    <property type="entry name" value="Metalloproteases ('zincins'), catalytic domain"/>
    <property type="match status" value="1"/>
</dbReference>
<dbReference type="InterPro" id="IPR006026">
    <property type="entry name" value="Peptidase_Metallo"/>
</dbReference>
<proteinExistence type="inferred from homology"/>
<name>A0A518AKE1_9BACT</name>
<keyword evidence="3" id="KW-0645">Protease</keyword>
<feature type="signal peptide" evidence="9">
    <location>
        <begin position="1"/>
        <end position="25"/>
    </location>
</feature>
<dbReference type="InterPro" id="IPR021190">
    <property type="entry name" value="Pept_M10A"/>
</dbReference>
<evidence type="ECO:0000256" key="9">
    <source>
        <dbReference type="SAM" id="SignalP"/>
    </source>
</evidence>
<dbReference type="PRINTS" id="PR00138">
    <property type="entry name" value="MATRIXIN"/>
</dbReference>
<feature type="domain" description="Peptidase metallopeptidase" evidence="10">
    <location>
        <begin position="62"/>
        <end position="247"/>
    </location>
</feature>
<evidence type="ECO:0000313" key="11">
    <source>
        <dbReference type="EMBL" id="QDU55183.1"/>
    </source>
</evidence>
<evidence type="ECO:0000256" key="1">
    <source>
        <dbReference type="ARBA" id="ARBA00001947"/>
    </source>
</evidence>
<dbReference type="GO" id="GO:0005615">
    <property type="term" value="C:extracellular space"/>
    <property type="evidence" value="ECO:0007669"/>
    <property type="project" value="TreeGrafter"/>
</dbReference>
<keyword evidence="4" id="KW-0479">Metal-binding</keyword>
<comment type="cofactor">
    <cofactor evidence="1">
        <name>Zn(2+)</name>
        <dbReference type="ChEBI" id="CHEBI:29105"/>
    </cofactor>
</comment>
<dbReference type="GO" id="GO:0030198">
    <property type="term" value="P:extracellular matrix organization"/>
    <property type="evidence" value="ECO:0007669"/>
    <property type="project" value="TreeGrafter"/>
</dbReference>
<organism evidence="11 12">
    <name type="scientific">Aeoliella mucimassa</name>
    <dbReference type="NCBI Taxonomy" id="2527972"/>
    <lineage>
        <taxon>Bacteria</taxon>
        <taxon>Pseudomonadati</taxon>
        <taxon>Planctomycetota</taxon>
        <taxon>Planctomycetia</taxon>
        <taxon>Pirellulales</taxon>
        <taxon>Lacipirellulaceae</taxon>
        <taxon>Aeoliella</taxon>
    </lineage>
</organism>
<keyword evidence="7" id="KW-0862">Zinc</keyword>
<dbReference type="SMART" id="SM00235">
    <property type="entry name" value="ZnMc"/>
    <property type="match status" value="1"/>
</dbReference>
<dbReference type="Proteomes" id="UP000315750">
    <property type="component" value="Chromosome"/>
</dbReference>
<evidence type="ECO:0000259" key="10">
    <source>
        <dbReference type="SMART" id="SM00235"/>
    </source>
</evidence>
<dbReference type="AlphaFoldDB" id="A0A518AKE1"/>
<keyword evidence="5 9" id="KW-0732">Signal</keyword>
<comment type="similarity">
    <text evidence="2">Belongs to the peptidase M10A family.</text>
</comment>
<dbReference type="GO" id="GO:0030574">
    <property type="term" value="P:collagen catabolic process"/>
    <property type="evidence" value="ECO:0007669"/>
    <property type="project" value="TreeGrafter"/>
</dbReference>
<evidence type="ECO:0000256" key="3">
    <source>
        <dbReference type="ARBA" id="ARBA00022670"/>
    </source>
</evidence>
<gene>
    <name evidence="11" type="ORF">Pan181_13690</name>
</gene>
<evidence type="ECO:0000256" key="2">
    <source>
        <dbReference type="ARBA" id="ARBA00010370"/>
    </source>
</evidence>
<protein>
    <submittedName>
        <fullName evidence="11">Matrixin</fullName>
    </submittedName>
</protein>
<keyword evidence="12" id="KW-1185">Reference proteome</keyword>
<evidence type="ECO:0000256" key="6">
    <source>
        <dbReference type="ARBA" id="ARBA00022801"/>
    </source>
</evidence>
<dbReference type="GO" id="GO:0031012">
    <property type="term" value="C:extracellular matrix"/>
    <property type="evidence" value="ECO:0007669"/>
    <property type="project" value="InterPro"/>
</dbReference>
<dbReference type="PANTHER" id="PTHR10201:SF291">
    <property type="entry name" value="MATRIX METALLOPROTEINASE 1, ISOFORM C-RELATED"/>
    <property type="match status" value="1"/>
</dbReference>
<evidence type="ECO:0000313" key="12">
    <source>
        <dbReference type="Proteomes" id="UP000315750"/>
    </source>
</evidence>
<reference evidence="11 12" key="1">
    <citation type="submission" date="2019-02" db="EMBL/GenBank/DDBJ databases">
        <title>Deep-cultivation of Planctomycetes and their phenomic and genomic characterization uncovers novel biology.</title>
        <authorList>
            <person name="Wiegand S."/>
            <person name="Jogler M."/>
            <person name="Boedeker C."/>
            <person name="Pinto D."/>
            <person name="Vollmers J."/>
            <person name="Rivas-Marin E."/>
            <person name="Kohn T."/>
            <person name="Peeters S.H."/>
            <person name="Heuer A."/>
            <person name="Rast P."/>
            <person name="Oberbeckmann S."/>
            <person name="Bunk B."/>
            <person name="Jeske O."/>
            <person name="Meyerdierks A."/>
            <person name="Storesund J.E."/>
            <person name="Kallscheuer N."/>
            <person name="Luecker S."/>
            <person name="Lage O.M."/>
            <person name="Pohl T."/>
            <person name="Merkel B.J."/>
            <person name="Hornburger P."/>
            <person name="Mueller R.-W."/>
            <person name="Bruemmer F."/>
            <person name="Labrenz M."/>
            <person name="Spormann A.M."/>
            <person name="Op den Camp H."/>
            <person name="Overmann J."/>
            <person name="Amann R."/>
            <person name="Jetten M.S.M."/>
            <person name="Mascher T."/>
            <person name="Medema M.H."/>
            <person name="Devos D.P."/>
            <person name="Kaster A.-K."/>
            <person name="Ovreas L."/>
            <person name="Rohde M."/>
            <person name="Galperin M.Y."/>
            <person name="Jogler C."/>
        </authorList>
    </citation>
    <scope>NUCLEOTIDE SEQUENCE [LARGE SCALE GENOMIC DNA]</scope>
    <source>
        <strain evidence="11 12">Pan181</strain>
    </source>
</reference>
<sequence length="284" mass="30173" precursor="true">MPCLNRHLGYLYLLAVLAFVPALQADGCDQCLAGETLICPAGGCTIGGDESNPDLVANFGTPRSGWPQASKGDSVYLTYSYQNMFDGGLLDPGGQPVPESQIRTAIEEAFLVWAEVVPVHFREVEDDGLPYGQSSLHGTIRLRHVYINGPDPENGSPIAKAVARFPGTSNYSGDIDFDHSDPWALIGTIHEPDFLGAAIHEIGHTLGLTHSNVPTSNMYWTFKRHTGPGSGALEPDDIAAIQSVYGPGVGSVTPLLAAVPEPQAWVVMLVLLSLAGNLVAGRTN</sequence>
<evidence type="ECO:0000256" key="8">
    <source>
        <dbReference type="ARBA" id="ARBA00023049"/>
    </source>
</evidence>
<evidence type="ECO:0000256" key="7">
    <source>
        <dbReference type="ARBA" id="ARBA00022833"/>
    </source>
</evidence>
<evidence type="ECO:0000256" key="4">
    <source>
        <dbReference type="ARBA" id="ARBA00022723"/>
    </source>
</evidence>
<dbReference type="GO" id="GO:0008270">
    <property type="term" value="F:zinc ion binding"/>
    <property type="evidence" value="ECO:0007669"/>
    <property type="project" value="InterPro"/>
</dbReference>
<evidence type="ECO:0000256" key="5">
    <source>
        <dbReference type="ARBA" id="ARBA00022729"/>
    </source>
</evidence>
<dbReference type="OrthoDB" id="252952at2"/>
<dbReference type="InterPro" id="IPR001818">
    <property type="entry name" value="Pept_M10_metallopeptidase"/>
</dbReference>
<dbReference type="InterPro" id="IPR024079">
    <property type="entry name" value="MetalloPept_cat_dom_sf"/>
</dbReference>
<dbReference type="Gene3D" id="3.40.390.10">
    <property type="entry name" value="Collagenase (Catalytic Domain)"/>
    <property type="match status" value="1"/>
</dbReference>
<dbReference type="EMBL" id="CP036278">
    <property type="protein sequence ID" value="QDU55183.1"/>
    <property type="molecule type" value="Genomic_DNA"/>
</dbReference>
<dbReference type="Pfam" id="PF00413">
    <property type="entry name" value="Peptidase_M10"/>
    <property type="match status" value="1"/>
</dbReference>
<dbReference type="PANTHER" id="PTHR10201">
    <property type="entry name" value="MATRIX METALLOPROTEINASE"/>
    <property type="match status" value="1"/>
</dbReference>
<keyword evidence="8" id="KW-0482">Metalloprotease</keyword>
<dbReference type="GO" id="GO:0006508">
    <property type="term" value="P:proteolysis"/>
    <property type="evidence" value="ECO:0007669"/>
    <property type="project" value="UniProtKB-KW"/>
</dbReference>